<dbReference type="EMBL" id="QMPZ01000136">
    <property type="protein sequence ID" value="RLE07837.1"/>
    <property type="molecule type" value="Genomic_DNA"/>
</dbReference>
<dbReference type="Pfam" id="PF01261">
    <property type="entry name" value="AP_endonuc_2"/>
    <property type="match status" value="1"/>
</dbReference>
<gene>
    <name evidence="2" type="ORF">DRJ00_07405</name>
</gene>
<reference evidence="2 3" key="1">
    <citation type="submission" date="2018-06" db="EMBL/GenBank/DDBJ databases">
        <title>Extensive metabolic versatility and redundancy in microbially diverse, dynamic hydrothermal sediments.</title>
        <authorList>
            <person name="Dombrowski N."/>
            <person name="Teske A."/>
            <person name="Baker B.J."/>
        </authorList>
    </citation>
    <scope>NUCLEOTIDE SEQUENCE [LARGE SCALE GENOMIC DNA]</scope>
    <source>
        <strain evidence="2">B47_G16</strain>
    </source>
</reference>
<dbReference type="AlphaFoldDB" id="A0A497E238"/>
<evidence type="ECO:0000259" key="1">
    <source>
        <dbReference type="Pfam" id="PF01261"/>
    </source>
</evidence>
<dbReference type="InterPro" id="IPR036237">
    <property type="entry name" value="Xyl_isomerase-like_sf"/>
</dbReference>
<accession>A0A497E238</accession>
<evidence type="ECO:0000313" key="3">
    <source>
        <dbReference type="Proteomes" id="UP000279422"/>
    </source>
</evidence>
<proteinExistence type="predicted"/>
<protein>
    <recommendedName>
        <fullName evidence="1">Xylose isomerase-like TIM barrel domain-containing protein</fullName>
    </recommendedName>
</protein>
<name>A0A497E238_UNCAE</name>
<dbReference type="SUPFAM" id="SSF51658">
    <property type="entry name" value="Xylose isomerase-like"/>
    <property type="match status" value="1"/>
</dbReference>
<comment type="caution">
    <text evidence="2">The sequence shown here is derived from an EMBL/GenBank/DDBJ whole genome shotgun (WGS) entry which is preliminary data.</text>
</comment>
<organism evidence="2 3">
    <name type="scientific">Aerophobetes bacterium</name>
    <dbReference type="NCBI Taxonomy" id="2030807"/>
    <lineage>
        <taxon>Bacteria</taxon>
        <taxon>Candidatus Aerophobota</taxon>
    </lineage>
</organism>
<dbReference type="PANTHER" id="PTHR12110">
    <property type="entry name" value="HYDROXYPYRUVATE ISOMERASE"/>
    <property type="match status" value="1"/>
</dbReference>
<dbReference type="InterPro" id="IPR013022">
    <property type="entry name" value="Xyl_isomerase-like_TIM-brl"/>
</dbReference>
<dbReference type="PANTHER" id="PTHR12110:SF41">
    <property type="entry name" value="INOSOSE DEHYDRATASE"/>
    <property type="match status" value="1"/>
</dbReference>
<evidence type="ECO:0000313" key="2">
    <source>
        <dbReference type="EMBL" id="RLE07837.1"/>
    </source>
</evidence>
<sequence length="274" mass="30935">MEVKMIRACYFSDEVSPDFEEAVRLGSEAGAHAIEIRSRIFGKKVQDIDEDDVKKMKEILAKYDVRVAVIGSPCGKCSLDRPEERAEHLKMFQHMCKLAHTFGTDIIRTFPFWVPEGYQEGLRPDLSRYLDRIVEGLRPMVRIAEDEGVKMCLETEGSTFSGNCRELRTIMDALDSPAVMATWDILNSWRSGDEVPYPDAYQLIRGRIAHLHIKPNKQHNIKTVGESTSTYGEIFRALLADGYDGAASIEHWGSPELMLSGIRQLVTLLNAIQA</sequence>
<feature type="domain" description="Xylose isomerase-like TIM barrel" evidence="1">
    <location>
        <begin position="25"/>
        <end position="263"/>
    </location>
</feature>
<dbReference type="Proteomes" id="UP000279422">
    <property type="component" value="Unassembled WGS sequence"/>
</dbReference>
<dbReference type="InterPro" id="IPR050312">
    <property type="entry name" value="IolE/XylAMocC-like"/>
</dbReference>
<dbReference type="Gene3D" id="3.20.20.150">
    <property type="entry name" value="Divalent-metal-dependent TIM barrel enzymes"/>
    <property type="match status" value="1"/>
</dbReference>